<dbReference type="InterPro" id="IPR006640">
    <property type="entry name" value="SprT-like_domain"/>
</dbReference>
<evidence type="ECO:0000313" key="3">
    <source>
        <dbReference type="Proteomes" id="UP000240934"/>
    </source>
</evidence>
<keyword evidence="3" id="KW-1185">Reference proteome</keyword>
<dbReference type="EMBL" id="MG250483">
    <property type="protein sequence ID" value="AUE22599.1"/>
    <property type="molecule type" value="Genomic_DNA"/>
</dbReference>
<reference evidence="2 3" key="1">
    <citation type="submission" date="2017-10" db="EMBL/GenBank/DDBJ databases">
        <title>Antibacterial composition for extension of chilled fish shelf life and decreasing of risk of food-borne infections, bacteriophage strains for its preparation.</title>
        <authorList>
            <person name="Zulkarneev E.R."/>
            <person name="Aleshkin A.V."/>
            <person name="Rubalsky O.V."/>
            <person name="Kiseleva I.A."/>
            <person name="Rubalskii E.O."/>
            <person name="Lebedev S.N."/>
        </authorList>
    </citation>
    <scope>NUCLEOTIDE SEQUENCE [LARGE SCALE GENOMIC DNA]</scope>
</reference>
<dbReference type="GO" id="GO:0006950">
    <property type="term" value="P:response to stress"/>
    <property type="evidence" value="ECO:0007669"/>
    <property type="project" value="UniProtKB-ARBA"/>
</dbReference>
<evidence type="ECO:0000313" key="2">
    <source>
        <dbReference type="EMBL" id="AUE22599.1"/>
    </source>
</evidence>
<protein>
    <submittedName>
        <fullName evidence="2">Protein SprT</fullName>
    </submittedName>
</protein>
<dbReference type="Pfam" id="PF10263">
    <property type="entry name" value="SprT-like"/>
    <property type="match status" value="1"/>
</dbReference>
<dbReference type="SMART" id="SM00731">
    <property type="entry name" value="SprT"/>
    <property type="match status" value="1"/>
</dbReference>
<organism evidence="2 3">
    <name type="scientific">Aeromonas phage Ah1</name>
    <dbReference type="NCBI Taxonomy" id="2053701"/>
    <lineage>
        <taxon>Viruses</taxon>
        <taxon>Duplodnaviria</taxon>
        <taxon>Heunggongvirae</taxon>
        <taxon>Uroviricota</taxon>
        <taxon>Caudoviricetes</taxon>
        <taxon>Pantevenvirales</taxon>
        <taxon>Straboviridae</taxon>
        <taxon>Cinqassovirus</taxon>
        <taxon>Cinqassovirus ah1</taxon>
    </lineage>
</organism>
<dbReference type="KEGG" id="vg:65110378"/>
<evidence type="ECO:0000259" key="1">
    <source>
        <dbReference type="SMART" id="SM00731"/>
    </source>
</evidence>
<dbReference type="Proteomes" id="UP000240934">
    <property type="component" value="Segment"/>
</dbReference>
<sequence length="293" mass="32949">MTLNLKDQAIAALKARVEIEVKKANDLFGVDLVIGKNLAVKFTLRARSAGRAMMQGYSFNRKYELNFNVNMMIMSEKAWWHLLDETVSHEVAHIVDYVQRGKSGHDARWKYIHKMLGGSGNTYHDLEVPVNQHIYGVAGQKVVVTKKIHDNIQKGHVYRTRKGNHPIKPFDYVGPQDKSMLTYVPTRKGEAAPTVTVVNQKVEVKQNKVEIKVPAKVVGKKVAAQVVDTGDGKKRYVAPSGEIVRHRPSKLANALWEEGIRDRVKFIAEYEARGGKSASSAFHSVFAWYVGKK</sequence>
<dbReference type="RefSeq" id="YP_010092810.1">
    <property type="nucleotide sequence ID" value="NC_055733.1"/>
</dbReference>
<accession>A0A2H4YEK0</accession>
<name>A0A2H4YEK0_9CAUD</name>
<gene>
    <name evidence="2" type="primary">sprT</name>
    <name evidence="2" type="ORF">Ah1_00058</name>
</gene>
<proteinExistence type="predicted"/>
<dbReference type="GeneID" id="65110378"/>
<feature type="domain" description="SprT-like" evidence="1">
    <location>
        <begin position="21"/>
        <end position="170"/>
    </location>
</feature>